<reference evidence="6" key="2">
    <citation type="submission" date="2023-12" db="EMBL/GenBank/DDBJ databases">
        <authorList>
            <person name="Sun Q."/>
            <person name="Inoue M."/>
        </authorList>
    </citation>
    <scope>NUCLEOTIDE SEQUENCE</scope>
    <source>
        <strain evidence="6">JCM 12289</strain>
    </source>
</reference>
<comment type="caution">
    <text evidence="6">The sequence shown here is derived from an EMBL/GenBank/DDBJ whole genome shotgun (WGS) entry which is preliminary data.</text>
</comment>
<dbReference type="AlphaFoldDB" id="A0AAV3SJN9"/>
<keyword evidence="3 5" id="KW-1133">Transmembrane helix</keyword>
<dbReference type="InterPro" id="IPR007318">
    <property type="entry name" value="Phopholipid_MeTrfase"/>
</dbReference>
<organism evidence="6 7">
    <name type="scientific">Halococcus dombrowskii</name>
    <dbReference type="NCBI Taxonomy" id="179637"/>
    <lineage>
        <taxon>Archaea</taxon>
        <taxon>Methanobacteriati</taxon>
        <taxon>Methanobacteriota</taxon>
        <taxon>Stenosarchaea group</taxon>
        <taxon>Halobacteria</taxon>
        <taxon>Halobacteriales</taxon>
        <taxon>Halococcaceae</taxon>
        <taxon>Halococcus</taxon>
    </lineage>
</organism>
<dbReference type="Gene3D" id="1.20.120.1630">
    <property type="match status" value="1"/>
</dbReference>
<dbReference type="GO" id="GO:0012505">
    <property type="term" value="C:endomembrane system"/>
    <property type="evidence" value="ECO:0007669"/>
    <property type="project" value="UniProtKB-SubCell"/>
</dbReference>
<dbReference type="RefSeq" id="WP_425311077.1">
    <property type="nucleotide sequence ID" value="NZ_BAAADN010000046.1"/>
</dbReference>
<dbReference type="Pfam" id="PF04191">
    <property type="entry name" value="PEMT"/>
    <property type="match status" value="1"/>
</dbReference>
<feature type="transmembrane region" description="Helical" evidence="5">
    <location>
        <begin position="6"/>
        <end position="29"/>
    </location>
</feature>
<evidence type="ECO:0000313" key="6">
    <source>
        <dbReference type="EMBL" id="GAA0469574.1"/>
    </source>
</evidence>
<evidence type="ECO:0000256" key="1">
    <source>
        <dbReference type="ARBA" id="ARBA00004127"/>
    </source>
</evidence>
<keyword evidence="4 5" id="KW-0472">Membrane</keyword>
<evidence type="ECO:0000313" key="7">
    <source>
        <dbReference type="Proteomes" id="UP001500962"/>
    </source>
</evidence>
<evidence type="ECO:0000256" key="3">
    <source>
        <dbReference type="ARBA" id="ARBA00022989"/>
    </source>
</evidence>
<evidence type="ECO:0000256" key="4">
    <source>
        <dbReference type="ARBA" id="ARBA00023136"/>
    </source>
</evidence>
<evidence type="ECO:0008006" key="8">
    <source>
        <dbReference type="Google" id="ProtNLM"/>
    </source>
</evidence>
<dbReference type="Proteomes" id="UP001500962">
    <property type="component" value="Unassembled WGS sequence"/>
</dbReference>
<accession>A0AAV3SJN9</accession>
<reference evidence="6" key="1">
    <citation type="journal article" date="2014" name="Int. J. Syst. Evol. Microbiol.">
        <title>Complete genome sequence of Corynebacterium casei LMG S-19264T (=DSM 44701T), isolated from a smear-ripened cheese.</title>
        <authorList>
            <consortium name="US DOE Joint Genome Institute (JGI-PGF)"/>
            <person name="Walter F."/>
            <person name="Albersmeier A."/>
            <person name="Kalinowski J."/>
            <person name="Ruckert C."/>
        </authorList>
    </citation>
    <scope>NUCLEOTIDE SEQUENCE</scope>
    <source>
        <strain evidence="6">JCM 12289</strain>
    </source>
</reference>
<evidence type="ECO:0000256" key="2">
    <source>
        <dbReference type="ARBA" id="ARBA00022692"/>
    </source>
</evidence>
<keyword evidence="2 5" id="KW-0812">Transmembrane</keyword>
<name>A0AAV3SJN9_HALDO</name>
<gene>
    <name evidence="6" type="ORF">GCM10008985_28200</name>
</gene>
<feature type="transmembrane region" description="Helical" evidence="5">
    <location>
        <begin position="41"/>
        <end position="63"/>
    </location>
</feature>
<proteinExistence type="predicted"/>
<evidence type="ECO:0000256" key="5">
    <source>
        <dbReference type="SAM" id="Phobius"/>
    </source>
</evidence>
<protein>
    <recommendedName>
        <fullName evidence="8">Phospholipid methyltransferase</fullName>
    </recommendedName>
</protein>
<dbReference type="GeneID" id="300395470"/>
<sequence>MGKSRFAIVTGLVAEGIIICGLLISILVPNRRFWPPGERSWAFRLYWLCGTVMTASAAIVGYLDRGSLETDLPGRFSLGSILAASGVAISARAGRDLNIAESSGLEGRLFTGGIYQYTRNPQYVGILTALGGFSLSLNEVGSVCDSCRWECNLDPLTPIRGGTVA</sequence>
<comment type="subcellular location">
    <subcellularLocation>
        <location evidence="1">Endomembrane system</location>
        <topology evidence="1">Multi-pass membrane protein</topology>
    </subcellularLocation>
</comment>
<dbReference type="EMBL" id="BAAADN010000046">
    <property type="protein sequence ID" value="GAA0469574.1"/>
    <property type="molecule type" value="Genomic_DNA"/>
</dbReference>